<gene>
    <name evidence="2" type="ORF">Premu_2622</name>
</gene>
<dbReference type="EMBL" id="GL945017">
    <property type="protein sequence ID" value="EGN57976.1"/>
    <property type="molecule type" value="Genomic_DNA"/>
</dbReference>
<proteinExistence type="predicted"/>
<protein>
    <submittedName>
        <fullName evidence="2">Uncharacterized protein</fullName>
    </submittedName>
</protein>
<dbReference type="RefSeq" id="WP_007575891.1">
    <property type="nucleotide sequence ID" value="NZ_GL945017.1"/>
</dbReference>
<dbReference type="Proteomes" id="UP000002772">
    <property type="component" value="Unassembled WGS sequence"/>
</dbReference>
<keyword evidence="1" id="KW-0472">Membrane</keyword>
<keyword evidence="3" id="KW-1185">Reference proteome</keyword>
<dbReference type="AlphaFoldDB" id="F8NBL4"/>
<organism evidence="2 3">
    <name type="scientific">Hallella multisaccharivorax DSM 17128</name>
    <dbReference type="NCBI Taxonomy" id="688246"/>
    <lineage>
        <taxon>Bacteria</taxon>
        <taxon>Pseudomonadati</taxon>
        <taxon>Bacteroidota</taxon>
        <taxon>Bacteroidia</taxon>
        <taxon>Bacteroidales</taxon>
        <taxon>Prevotellaceae</taxon>
        <taxon>Hallella</taxon>
    </lineage>
</organism>
<evidence type="ECO:0000313" key="3">
    <source>
        <dbReference type="Proteomes" id="UP000002772"/>
    </source>
</evidence>
<dbReference type="STRING" id="688246.Premu_2622"/>
<reference evidence="3" key="1">
    <citation type="journal article" date="2011" name="Stand. Genomic Sci.">
        <title>Non-contiguous finished genome sequence of the opportunistic oral pathogen Prevotella multisaccharivorax type strain (PPPA20).</title>
        <authorList>
            <person name="Pati A."/>
            <person name="Gronow S."/>
            <person name="Lu M."/>
            <person name="Lapidus A."/>
            <person name="Nolan M."/>
            <person name="Lucas S."/>
            <person name="Hammon N."/>
            <person name="Deshpande S."/>
            <person name="Cheng J.F."/>
            <person name="Tapia R."/>
            <person name="Han C."/>
            <person name="Goodwin L."/>
            <person name="Pitluck S."/>
            <person name="Liolios K."/>
            <person name="Pagani I."/>
            <person name="Mavromatis K."/>
            <person name="Mikhailova N."/>
            <person name="Huntemann M."/>
            <person name="Chen A."/>
            <person name="Palaniappan K."/>
            <person name="Land M."/>
            <person name="Hauser L."/>
            <person name="Detter J.C."/>
            <person name="Brambilla E.M."/>
            <person name="Rohde M."/>
            <person name="Goker M."/>
            <person name="Woyke T."/>
            <person name="Bristow J."/>
            <person name="Eisen J.A."/>
            <person name="Markowitz V."/>
            <person name="Hugenholtz P."/>
            <person name="Kyrpides N.C."/>
            <person name="Klenk H.P."/>
            <person name="Ivanova N."/>
        </authorList>
    </citation>
    <scope>NUCLEOTIDE SEQUENCE [LARGE SCALE GENOMIC DNA]</scope>
    <source>
        <strain evidence="3">DSM 17128</strain>
    </source>
</reference>
<sequence length="81" mass="9037">MTTTECYACLHHIHHNSHLTSNTFSIDHCVLCTFLALPYVAGITLAIFAVSGLAFSLGYKSSYTLCLRKQRAYSLRAPPMR</sequence>
<dbReference type="HOGENOM" id="CLU_2603101_0_0_10"/>
<keyword evidence="1" id="KW-0812">Transmembrane</keyword>
<name>F8NBL4_9BACT</name>
<feature type="transmembrane region" description="Helical" evidence="1">
    <location>
        <begin position="36"/>
        <end position="59"/>
    </location>
</feature>
<evidence type="ECO:0000313" key="2">
    <source>
        <dbReference type="EMBL" id="EGN57976.1"/>
    </source>
</evidence>
<keyword evidence="1" id="KW-1133">Transmembrane helix</keyword>
<accession>F8NBL4</accession>
<evidence type="ECO:0000256" key="1">
    <source>
        <dbReference type="SAM" id="Phobius"/>
    </source>
</evidence>